<proteinExistence type="predicted"/>
<evidence type="ECO:0000313" key="1">
    <source>
        <dbReference type="EMBL" id="NIE49511.1"/>
    </source>
</evidence>
<accession>A0A6G5AET2</accession>
<reference evidence="1" key="1">
    <citation type="submission" date="2020-03" db="EMBL/GenBank/DDBJ databases">
        <title>A transcriptome and proteome of the tick Rhipicephalus microplus shaped by the genetic composition of its hosts and developmental stage.</title>
        <authorList>
            <person name="Garcia G.R."/>
            <person name="Ribeiro J.M.C."/>
            <person name="Maruyama S.R."/>
            <person name="Gardinasse L.G."/>
            <person name="Nelson K."/>
            <person name="Ferreira B.R."/>
            <person name="Andrade T.G."/>
            <person name="Santos I.K.F.M."/>
        </authorList>
    </citation>
    <scope>NUCLEOTIDE SEQUENCE</scope>
    <source>
        <strain evidence="1">NSGR</strain>
        <tissue evidence="1">Salivary glands</tissue>
    </source>
</reference>
<organism evidence="1">
    <name type="scientific">Rhipicephalus microplus</name>
    <name type="common">Cattle tick</name>
    <name type="synonym">Boophilus microplus</name>
    <dbReference type="NCBI Taxonomy" id="6941"/>
    <lineage>
        <taxon>Eukaryota</taxon>
        <taxon>Metazoa</taxon>
        <taxon>Ecdysozoa</taxon>
        <taxon>Arthropoda</taxon>
        <taxon>Chelicerata</taxon>
        <taxon>Arachnida</taxon>
        <taxon>Acari</taxon>
        <taxon>Parasitiformes</taxon>
        <taxon>Ixodida</taxon>
        <taxon>Ixodoidea</taxon>
        <taxon>Ixodidae</taxon>
        <taxon>Rhipicephalinae</taxon>
        <taxon>Rhipicephalus</taxon>
        <taxon>Boophilus</taxon>
    </lineage>
</organism>
<name>A0A6G5AET2_RHIMP</name>
<dbReference type="AlphaFoldDB" id="A0A6G5AET2"/>
<dbReference type="EMBL" id="GIKN01007238">
    <property type="protein sequence ID" value="NIE49511.1"/>
    <property type="molecule type" value="Transcribed_RNA"/>
</dbReference>
<sequence>MKCIYRRAHTHIEHTQTHKNSKHIVITCTNQTLTGDLAIGTRPGGKLIERVCQLRTESGTTIVAEILPPQGRQFLRQKRYEFRVEAFQYWKNSTTTMICRNSFAPITP</sequence>
<protein>
    <submittedName>
        <fullName evidence="1">Uncharacterized protein</fullName>
    </submittedName>
</protein>